<dbReference type="EMBL" id="JACCHP010000001">
    <property type="protein sequence ID" value="MBH5396372.1"/>
    <property type="molecule type" value="Genomic_DNA"/>
</dbReference>
<comment type="caution">
    <text evidence="2">The sequence shown here is derived from an EMBL/GenBank/DDBJ whole genome shotgun (WGS) entry which is preliminary data.</text>
</comment>
<accession>A0ABS0PGP9</accession>
<dbReference type="PROSITE" id="PS51459">
    <property type="entry name" value="FIDO"/>
    <property type="match status" value="1"/>
</dbReference>
<dbReference type="Pfam" id="PF13776">
    <property type="entry name" value="DUF4172"/>
    <property type="match status" value="1"/>
</dbReference>
<dbReference type="InterPro" id="IPR003812">
    <property type="entry name" value="Fido"/>
</dbReference>
<proteinExistence type="predicted"/>
<dbReference type="Pfam" id="PF02661">
    <property type="entry name" value="Fic"/>
    <property type="match status" value="1"/>
</dbReference>
<dbReference type="PANTHER" id="PTHR13504:SF33">
    <property type="entry name" value="FIC FAMILY PROTEIN"/>
    <property type="match status" value="1"/>
</dbReference>
<dbReference type="InterPro" id="IPR040198">
    <property type="entry name" value="Fido_containing"/>
</dbReference>
<protein>
    <submittedName>
        <fullName evidence="2">Fic family protein</fullName>
    </submittedName>
</protein>
<evidence type="ECO:0000313" key="3">
    <source>
        <dbReference type="Proteomes" id="UP000807370"/>
    </source>
</evidence>
<keyword evidence="3" id="KW-1185">Reference proteome</keyword>
<reference evidence="2 3" key="1">
    <citation type="submission" date="2020-07" db="EMBL/GenBank/DDBJ databases">
        <title>Bradyrhizobium diversity isolated from nodules of indigenous legumes of Western Australia.</title>
        <authorList>
            <person name="Klepa M.S."/>
        </authorList>
    </citation>
    <scope>NUCLEOTIDE SEQUENCE [LARGE SCALE GENOMIC DNA]</scope>
    <source>
        <strain evidence="2 3">CNPSo 4010</strain>
    </source>
</reference>
<feature type="domain" description="Fido" evidence="1">
    <location>
        <begin position="114"/>
        <end position="272"/>
    </location>
</feature>
<organism evidence="2 3">
    <name type="scientific">Bradyrhizobium agreste</name>
    <dbReference type="NCBI Taxonomy" id="2751811"/>
    <lineage>
        <taxon>Bacteria</taxon>
        <taxon>Pseudomonadati</taxon>
        <taxon>Pseudomonadota</taxon>
        <taxon>Alphaproteobacteria</taxon>
        <taxon>Hyphomicrobiales</taxon>
        <taxon>Nitrobacteraceae</taxon>
        <taxon>Bradyrhizobium</taxon>
    </lineage>
</organism>
<dbReference type="RefSeq" id="WP_197957804.1">
    <property type="nucleotide sequence ID" value="NZ_JACCHP010000001.1"/>
</dbReference>
<evidence type="ECO:0000259" key="1">
    <source>
        <dbReference type="PROSITE" id="PS51459"/>
    </source>
</evidence>
<dbReference type="InterPro" id="IPR025230">
    <property type="entry name" value="DUF4172"/>
</dbReference>
<evidence type="ECO:0000313" key="2">
    <source>
        <dbReference type="EMBL" id="MBH5396372.1"/>
    </source>
</evidence>
<dbReference type="Gene3D" id="1.10.3290.10">
    <property type="entry name" value="Fido-like domain"/>
    <property type="match status" value="1"/>
</dbReference>
<dbReference type="Proteomes" id="UP000807370">
    <property type="component" value="Unassembled WGS sequence"/>
</dbReference>
<name>A0ABS0PGP9_9BRAD</name>
<gene>
    <name evidence="2" type="ORF">HZZ13_00885</name>
</gene>
<dbReference type="PANTHER" id="PTHR13504">
    <property type="entry name" value="FIDO DOMAIN-CONTAINING PROTEIN DDB_G0283145"/>
    <property type="match status" value="1"/>
</dbReference>
<dbReference type="SUPFAM" id="SSF140931">
    <property type="entry name" value="Fic-like"/>
    <property type="match status" value="1"/>
</dbReference>
<dbReference type="InterPro" id="IPR036388">
    <property type="entry name" value="WH-like_DNA-bd_sf"/>
</dbReference>
<dbReference type="Gene3D" id="1.10.10.10">
    <property type="entry name" value="Winged helix-like DNA-binding domain superfamily/Winged helix DNA-binding domain"/>
    <property type="match status" value="1"/>
</dbReference>
<dbReference type="InterPro" id="IPR036597">
    <property type="entry name" value="Fido-like_dom_sf"/>
</dbReference>
<sequence>MTYIHELPQWPTFRWNLQGIADRLVAVRHKQGRLLGRMERLGFPLKAEATLQTLTEEVVKSSEIEGEVLDRDQVRSSIARRLGMDIGALTPADRHVEGVVEMILDATEHYADELTAERLFSWHAALFPTGRSGMTKIVAGAWRTAETGPMQVVSGPMGRERVHYEAPAAERLEKEMQSFLEWFNDSPGSIDPVLKAALAHLWFVTIHPFEDGNGRIARAIADLALARSEQSAQRFYSMSAQIRRERSDYYTILERTQKGDLDITDWMSWFLDCLDRAFDGADAILGGILRKAAFWDRHAARPLNARQRIVLNRLFDGFEGKLTSSKWATLTKVSQATAARDIEELIAYGILKKDAAGGRSTSYSLVDTQT</sequence>